<comment type="caution">
    <text evidence="10">The sequence shown here is derived from an EMBL/GenBank/DDBJ whole genome shotgun (WGS) entry which is preliminary data.</text>
</comment>
<dbReference type="InterPro" id="IPR036259">
    <property type="entry name" value="MFS_trans_sf"/>
</dbReference>
<evidence type="ECO:0000256" key="3">
    <source>
        <dbReference type="ARBA" id="ARBA00022448"/>
    </source>
</evidence>
<evidence type="ECO:0000259" key="9">
    <source>
        <dbReference type="PROSITE" id="PS50850"/>
    </source>
</evidence>
<dbReference type="AlphaFoldDB" id="A0A1Q5UII5"/>
<accession>A0A1Q5UII5</accession>
<reference evidence="10 11" key="1">
    <citation type="submission" date="2016-10" db="EMBL/GenBank/DDBJ databases">
        <title>Genome sequence of the ascomycete fungus Penicillium subrubescens.</title>
        <authorList>
            <person name="De Vries R.P."/>
            <person name="Peng M."/>
            <person name="Dilokpimol A."/>
            <person name="Hilden K."/>
            <person name="Makela M.R."/>
            <person name="Grigoriev I."/>
            <person name="Riley R."/>
            <person name="Granchi Z."/>
        </authorList>
    </citation>
    <scope>NUCLEOTIDE SEQUENCE [LARGE SCALE GENOMIC DNA]</scope>
    <source>
        <strain evidence="10 11">CBS 132785</strain>
    </source>
</reference>
<dbReference type="InterPro" id="IPR050360">
    <property type="entry name" value="MFS_Sugar_Transporters"/>
</dbReference>
<dbReference type="InterPro" id="IPR005829">
    <property type="entry name" value="Sugar_transporter_CS"/>
</dbReference>
<keyword evidence="3 7" id="KW-0813">Transport</keyword>
<dbReference type="GO" id="GO:0005351">
    <property type="term" value="F:carbohydrate:proton symporter activity"/>
    <property type="evidence" value="ECO:0007669"/>
    <property type="project" value="TreeGrafter"/>
</dbReference>
<dbReference type="PANTHER" id="PTHR48022:SF77">
    <property type="entry name" value="MAJOR FACILITATOR SUPERFAMILY (MFS) PROFILE DOMAIN-CONTAINING PROTEIN"/>
    <property type="match status" value="1"/>
</dbReference>
<dbReference type="InterPro" id="IPR020846">
    <property type="entry name" value="MFS_dom"/>
</dbReference>
<dbReference type="PROSITE" id="PS50850">
    <property type="entry name" value="MFS"/>
    <property type="match status" value="1"/>
</dbReference>
<keyword evidence="5 8" id="KW-1133">Transmembrane helix</keyword>
<dbReference type="InterPro" id="IPR005828">
    <property type="entry name" value="MFS_sugar_transport-like"/>
</dbReference>
<proteinExistence type="inferred from homology"/>
<dbReference type="SUPFAM" id="SSF103473">
    <property type="entry name" value="MFS general substrate transporter"/>
    <property type="match status" value="1"/>
</dbReference>
<evidence type="ECO:0000256" key="4">
    <source>
        <dbReference type="ARBA" id="ARBA00022692"/>
    </source>
</evidence>
<feature type="transmembrane region" description="Helical" evidence="8">
    <location>
        <begin position="198"/>
        <end position="217"/>
    </location>
</feature>
<evidence type="ECO:0000256" key="1">
    <source>
        <dbReference type="ARBA" id="ARBA00004141"/>
    </source>
</evidence>
<evidence type="ECO:0000313" key="10">
    <source>
        <dbReference type="EMBL" id="OKP12272.1"/>
    </source>
</evidence>
<comment type="subcellular location">
    <subcellularLocation>
        <location evidence="1">Membrane</location>
        <topology evidence="1">Multi-pass membrane protein</topology>
    </subcellularLocation>
</comment>
<feature type="transmembrane region" description="Helical" evidence="8">
    <location>
        <begin position="378"/>
        <end position="401"/>
    </location>
</feature>
<dbReference type="FunFam" id="1.20.1250.20:FF:000078">
    <property type="entry name" value="MFS maltose transporter, putative"/>
    <property type="match status" value="1"/>
</dbReference>
<keyword evidence="10" id="KW-0762">Sugar transport</keyword>
<sequence>MAAANTPHHAANETLEQRLKHFNAMLVFLMVYMAMCAFNFGYDVGTFGGVQAMTSFDQRFGKYNKSNGSWALPGWMSSVMTATPFLGKALGCMSGGWIAERWGRRMAILALCIVSFIGVTLQTAAVDTAMFTIGRVITFGMTGMAIVVVPIYQAETAPEALRGMFSSTIQLMIILGQLVATCVTYGTKNIEGNAGWRIPIGLQLLLPTVLFMLLPFVPESPRWLLSRDRREDCAKNLRKLRKYASEENIQIEIAALAYAHANEHKGSWTQVFDKSNRVRTAVAVLAMFGQQITGQAFPTQYGVVFYKSQGFGDKAFVFTIIQNVVSLVAIIFTWFFIDGIGRRPLLVIGGTLMAAFLFILGGVSSAPGHLNPSEKNVMVASIMLFQFFYNLSWAPASYVIVSEAAAQTVKEKTNLLACVISVLTTFCTSFTIPYLINVQYANLGGKVGFIYGGINVIMVVVAFLYIPELKGRTLEEVDQLFASGLPLRKFKRIRTRRAEEIYEECEQKHNNIETVGNVKAA</sequence>
<organism evidence="10 11">
    <name type="scientific">Penicillium subrubescens</name>
    <dbReference type="NCBI Taxonomy" id="1316194"/>
    <lineage>
        <taxon>Eukaryota</taxon>
        <taxon>Fungi</taxon>
        <taxon>Dikarya</taxon>
        <taxon>Ascomycota</taxon>
        <taxon>Pezizomycotina</taxon>
        <taxon>Eurotiomycetes</taxon>
        <taxon>Eurotiomycetidae</taxon>
        <taxon>Eurotiales</taxon>
        <taxon>Aspergillaceae</taxon>
        <taxon>Penicillium</taxon>
    </lineage>
</organism>
<feature type="transmembrane region" description="Helical" evidence="8">
    <location>
        <begin position="75"/>
        <end position="99"/>
    </location>
</feature>
<evidence type="ECO:0000256" key="2">
    <source>
        <dbReference type="ARBA" id="ARBA00010992"/>
    </source>
</evidence>
<evidence type="ECO:0000256" key="7">
    <source>
        <dbReference type="RuleBase" id="RU003346"/>
    </source>
</evidence>
<dbReference type="NCBIfam" id="TIGR00879">
    <property type="entry name" value="SP"/>
    <property type="match status" value="1"/>
</dbReference>
<evidence type="ECO:0000256" key="6">
    <source>
        <dbReference type="ARBA" id="ARBA00023136"/>
    </source>
</evidence>
<dbReference type="PRINTS" id="PR00171">
    <property type="entry name" value="SUGRTRNSPORT"/>
</dbReference>
<dbReference type="EMBL" id="MNBE01000228">
    <property type="protein sequence ID" value="OKP12272.1"/>
    <property type="molecule type" value="Genomic_DNA"/>
</dbReference>
<dbReference type="PANTHER" id="PTHR48022">
    <property type="entry name" value="PLASTIDIC GLUCOSE TRANSPORTER 4"/>
    <property type="match status" value="1"/>
</dbReference>
<name>A0A1Q5UII5_9EURO</name>
<dbReference type="Pfam" id="PF00083">
    <property type="entry name" value="Sugar_tr"/>
    <property type="match status" value="1"/>
</dbReference>
<dbReference type="Gene3D" id="1.20.1250.20">
    <property type="entry name" value="MFS general substrate transporter like domains"/>
    <property type="match status" value="1"/>
</dbReference>
<dbReference type="GO" id="GO:0016020">
    <property type="term" value="C:membrane"/>
    <property type="evidence" value="ECO:0007669"/>
    <property type="project" value="UniProtKB-SubCell"/>
</dbReference>
<dbReference type="InterPro" id="IPR003663">
    <property type="entry name" value="Sugar/inositol_transpt"/>
</dbReference>
<dbReference type="Proteomes" id="UP000186955">
    <property type="component" value="Unassembled WGS sequence"/>
</dbReference>
<evidence type="ECO:0000313" key="11">
    <source>
        <dbReference type="Proteomes" id="UP000186955"/>
    </source>
</evidence>
<gene>
    <name evidence="10" type="ORF">PENSUB_2008</name>
</gene>
<keyword evidence="4 8" id="KW-0812">Transmembrane</keyword>
<feature type="domain" description="Major facilitator superfamily (MFS) profile" evidence="9">
    <location>
        <begin position="29"/>
        <end position="470"/>
    </location>
</feature>
<feature type="transmembrane region" description="Helical" evidence="8">
    <location>
        <begin position="448"/>
        <end position="466"/>
    </location>
</feature>
<feature type="transmembrane region" description="Helical" evidence="8">
    <location>
        <begin position="413"/>
        <end position="436"/>
    </location>
</feature>
<feature type="transmembrane region" description="Helical" evidence="8">
    <location>
        <begin position="315"/>
        <end position="337"/>
    </location>
</feature>
<feature type="transmembrane region" description="Helical" evidence="8">
    <location>
        <begin position="22"/>
        <end position="42"/>
    </location>
</feature>
<keyword evidence="6 8" id="KW-0472">Membrane</keyword>
<evidence type="ECO:0000256" key="5">
    <source>
        <dbReference type="ARBA" id="ARBA00022989"/>
    </source>
</evidence>
<keyword evidence="11" id="KW-1185">Reference proteome</keyword>
<evidence type="ECO:0000256" key="8">
    <source>
        <dbReference type="SAM" id="Phobius"/>
    </source>
</evidence>
<dbReference type="PROSITE" id="PS00216">
    <property type="entry name" value="SUGAR_TRANSPORT_1"/>
    <property type="match status" value="1"/>
</dbReference>
<comment type="similarity">
    <text evidence="2 7">Belongs to the major facilitator superfamily. Sugar transporter (TC 2.A.1.1) family.</text>
</comment>
<feature type="transmembrane region" description="Helical" evidence="8">
    <location>
        <begin position="106"/>
        <end position="126"/>
    </location>
</feature>
<dbReference type="STRING" id="1316194.A0A1Q5UII5"/>
<feature type="transmembrane region" description="Helical" evidence="8">
    <location>
        <begin position="164"/>
        <end position="186"/>
    </location>
</feature>
<feature type="transmembrane region" description="Helical" evidence="8">
    <location>
        <begin position="132"/>
        <end position="152"/>
    </location>
</feature>
<protein>
    <submittedName>
        <fullName evidence="10">High-affinity glucose transporter ght2</fullName>
    </submittedName>
</protein>
<feature type="transmembrane region" description="Helical" evidence="8">
    <location>
        <begin position="344"/>
        <end position="366"/>
    </location>
</feature>